<accession>A0ABN1C0J5</accession>
<comment type="caution">
    <text evidence="1">The sequence shown here is derived from an EMBL/GenBank/DDBJ whole genome shotgun (WGS) entry which is preliminary data.</text>
</comment>
<dbReference type="RefSeq" id="WP_346072214.1">
    <property type="nucleotide sequence ID" value="NZ_BAAAHC010000003.1"/>
</dbReference>
<dbReference type="Proteomes" id="UP001500220">
    <property type="component" value="Unassembled WGS sequence"/>
</dbReference>
<proteinExistence type="predicted"/>
<evidence type="ECO:0000313" key="2">
    <source>
        <dbReference type="Proteomes" id="UP001500220"/>
    </source>
</evidence>
<name>A0ABN1C0J5_9PSEU</name>
<keyword evidence="2" id="KW-1185">Reference proteome</keyword>
<dbReference type="EMBL" id="BAAAHC010000003">
    <property type="protein sequence ID" value="GAA0509338.1"/>
    <property type="molecule type" value="Genomic_DNA"/>
</dbReference>
<protein>
    <submittedName>
        <fullName evidence="1">Uncharacterized protein</fullName>
    </submittedName>
</protein>
<sequence>MAFDDEVHTRARKIDAAMLALAEDLRRFGVPKGLGAPLNRVRNAVGDVVAKLTMTQRRS</sequence>
<organism evidence="1 2">
    <name type="scientific">Saccharopolyspora thermophila</name>
    <dbReference type="NCBI Taxonomy" id="89367"/>
    <lineage>
        <taxon>Bacteria</taxon>
        <taxon>Bacillati</taxon>
        <taxon>Actinomycetota</taxon>
        <taxon>Actinomycetes</taxon>
        <taxon>Pseudonocardiales</taxon>
        <taxon>Pseudonocardiaceae</taxon>
        <taxon>Saccharopolyspora</taxon>
    </lineage>
</organism>
<evidence type="ECO:0000313" key="1">
    <source>
        <dbReference type="EMBL" id="GAA0509338.1"/>
    </source>
</evidence>
<gene>
    <name evidence="1" type="ORF">GCM10009545_09300</name>
</gene>
<reference evidence="1 2" key="1">
    <citation type="journal article" date="2019" name="Int. J. Syst. Evol. Microbiol.">
        <title>The Global Catalogue of Microorganisms (GCM) 10K type strain sequencing project: providing services to taxonomists for standard genome sequencing and annotation.</title>
        <authorList>
            <consortium name="The Broad Institute Genomics Platform"/>
            <consortium name="The Broad Institute Genome Sequencing Center for Infectious Disease"/>
            <person name="Wu L."/>
            <person name="Ma J."/>
        </authorList>
    </citation>
    <scope>NUCLEOTIDE SEQUENCE [LARGE SCALE GENOMIC DNA]</scope>
    <source>
        <strain evidence="1 2">JCM 10664</strain>
    </source>
</reference>